<gene>
    <name evidence="3" type="ORF">KIH39_03025</name>
</gene>
<evidence type="ECO:0000259" key="2">
    <source>
        <dbReference type="Pfam" id="PF07596"/>
    </source>
</evidence>
<evidence type="ECO:0000313" key="4">
    <source>
        <dbReference type="Proteomes" id="UP000676194"/>
    </source>
</evidence>
<sequence>MKYCKLIAMLALLLGAGTARSQGAPLPVGLKDVPPDSIYFFHADVKSILKSPLVQEVRKGLGDQLQQAMEAAKAQGIDIEKLSTVTFSSPNFTLIASNAENNQFLLTLQFQEAYDKSKLFVDQRAGEEKDNAIPLKSDMLLRLVDSKTVQLTNKKMAAQKDKGKPANSETDSLADFIQESQKHQLCMAINLSGLPDEIRKNPAEELRPFLPIFNAQNLGIFADATQGLKVNLKFHCENADKAETVKGSLNLAGKIASKQIELVQNSKSRDLEPLLPALKIIKKGIDEAKIQELKNEVSALVEFQSDIPLGSYLKGLSGKMLGNSSRTIAVNNLKQIALAMHNYASVYDGFPPGAICDRKGKKLLSWRVAILPYVDQTALYAEFKLDEPWDSEHNKKLIAKMPRVYRHPSDDPKTTKTRYKIFTGNGACFDVVKATKFQEITDGTSNTLMCVTAAEPVEWTKPDDIEYDKKVDVLKLLFWEDGSTPISLCDGSVRSVSTKLKLDTLHLLIQKADGQVIGPIE</sequence>
<protein>
    <submittedName>
        <fullName evidence="3">DUF1559 domain-containing protein</fullName>
    </submittedName>
</protein>
<reference evidence="3" key="1">
    <citation type="submission" date="2021-05" db="EMBL/GenBank/DDBJ databases">
        <title>Complete genome sequence of the cellulolytic planctomycete Telmatocola sphagniphila SP2T and characterization of the first cellulase from planctomycetes.</title>
        <authorList>
            <person name="Rakitin A.L."/>
            <person name="Beletsky A.V."/>
            <person name="Naumoff D.G."/>
            <person name="Kulichevskaya I.S."/>
            <person name="Mardanov A.V."/>
            <person name="Ravin N.V."/>
            <person name="Dedysh S.N."/>
        </authorList>
    </citation>
    <scope>NUCLEOTIDE SEQUENCE</scope>
    <source>
        <strain evidence="3">SP2T</strain>
    </source>
</reference>
<dbReference type="Proteomes" id="UP000676194">
    <property type="component" value="Chromosome"/>
</dbReference>
<dbReference type="AlphaFoldDB" id="A0A8E6EVL7"/>
<dbReference type="KEGG" id="tsph:KIH39_03025"/>
<keyword evidence="4" id="KW-1185">Reference proteome</keyword>
<evidence type="ECO:0000313" key="3">
    <source>
        <dbReference type="EMBL" id="QVL32905.1"/>
    </source>
</evidence>
<dbReference type="RefSeq" id="WP_213497795.1">
    <property type="nucleotide sequence ID" value="NZ_CP074694.1"/>
</dbReference>
<keyword evidence="1" id="KW-0732">Signal</keyword>
<organism evidence="3 4">
    <name type="scientific">Telmatocola sphagniphila</name>
    <dbReference type="NCBI Taxonomy" id="1123043"/>
    <lineage>
        <taxon>Bacteria</taxon>
        <taxon>Pseudomonadati</taxon>
        <taxon>Planctomycetota</taxon>
        <taxon>Planctomycetia</taxon>
        <taxon>Gemmatales</taxon>
        <taxon>Gemmataceae</taxon>
    </lineage>
</organism>
<feature type="signal peptide" evidence="1">
    <location>
        <begin position="1"/>
        <end position="21"/>
    </location>
</feature>
<feature type="chain" id="PRO_5034936621" evidence="1">
    <location>
        <begin position="22"/>
        <end position="521"/>
    </location>
</feature>
<evidence type="ECO:0000256" key="1">
    <source>
        <dbReference type="SAM" id="SignalP"/>
    </source>
</evidence>
<name>A0A8E6EVL7_9BACT</name>
<dbReference type="PANTHER" id="PTHR30093:SF2">
    <property type="entry name" value="TYPE II SECRETION SYSTEM PROTEIN H"/>
    <property type="match status" value="1"/>
</dbReference>
<dbReference type="InterPro" id="IPR011453">
    <property type="entry name" value="DUF1559"/>
</dbReference>
<accession>A0A8E6EVL7</accession>
<dbReference type="PANTHER" id="PTHR30093">
    <property type="entry name" value="GENERAL SECRETION PATHWAY PROTEIN G"/>
    <property type="match status" value="1"/>
</dbReference>
<dbReference type="Pfam" id="PF07596">
    <property type="entry name" value="SBP_bac_10"/>
    <property type="match status" value="1"/>
</dbReference>
<proteinExistence type="predicted"/>
<dbReference type="EMBL" id="CP074694">
    <property type="protein sequence ID" value="QVL32905.1"/>
    <property type="molecule type" value="Genomic_DNA"/>
</dbReference>
<feature type="domain" description="DUF1559" evidence="2">
    <location>
        <begin position="331"/>
        <end position="418"/>
    </location>
</feature>